<dbReference type="Pfam" id="PF02245">
    <property type="entry name" value="Pur_DNA_glyco"/>
    <property type="match status" value="1"/>
</dbReference>
<dbReference type="NCBIfam" id="NF002003">
    <property type="entry name" value="PRK00802.1-3"/>
    <property type="match status" value="1"/>
</dbReference>
<keyword evidence="2 5" id="KW-0227">DNA damage</keyword>
<evidence type="ECO:0000256" key="2">
    <source>
        <dbReference type="ARBA" id="ARBA00022763"/>
    </source>
</evidence>
<comment type="similarity">
    <text evidence="1 5">Belongs to the DNA glycosylase MPG family.</text>
</comment>
<dbReference type="InterPro" id="IPR011034">
    <property type="entry name" value="Formyl_transferase-like_C_sf"/>
</dbReference>
<gene>
    <name evidence="6" type="ORF">RIL96_07825</name>
</gene>
<evidence type="ECO:0000256" key="1">
    <source>
        <dbReference type="ARBA" id="ARBA00009232"/>
    </source>
</evidence>
<keyword evidence="4 5" id="KW-0234">DNA repair</keyword>
<evidence type="ECO:0000256" key="4">
    <source>
        <dbReference type="ARBA" id="ARBA00023204"/>
    </source>
</evidence>
<comment type="caution">
    <text evidence="6">The sequence shown here is derived from an EMBL/GenBank/DDBJ whole genome shotgun (WGS) entry which is preliminary data.</text>
</comment>
<evidence type="ECO:0000313" key="7">
    <source>
        <dbReference type="Proteomes" id="UP001251870"/>
    </source>
</evidence>
<dbReference type="GO" id="GO:0016798">
    <property type="term" value="F:hydrolase activity, acting on glycosyl bonds"/>
    <property type="evidence" value="ECO:0007669"/>
    <property type="project" value="UniProtKB-KW"/>
</dbReference>
<dbReference type="InterPro" id="IPR036995">
    <property type="entry name" value="MPG_sf"/>
</dbReference>
<keyword evidence="3 5" id="KW-0378">Hydrolase</keyword>
<keyword evidence="6" id="KW-0326">Glycosidase</keyword>
<evidence type="ECO:0000256" key="3">
    <source>
        <dbReference type="ARBA" id="ARBA00022801"/>
    </source>
</evidence>
<evidence type="ECO:0000256" key="5">
    <source>
        <dbReference type="HAMAP-Rule" id="MF_00527"/>
    </source>
</evidence>
<organism evidence="6 7">
    <name type="scientific">Nesterenkonia aerolata</name>
    <dbReference type="NCBI Taxonomy" id="3074079"/>
    <lineage>
        <taxon>Bacteria</taxon>
        <taxon>Bacillati</taxon>
        <taxon>Actinomycetota</taxon>
        <taxon>Actinomycetes</taxon>
        <taxon>Micrococcales</taxon>
        <taxon>Micrococcaceae</taxon>
        <taxon>Nesterenkonia</taxon>
    </lineage>
</organism>
<dbReference type="HAMAP" id="MF_00527">
    <property type="entry name" value="3MGH"/>
    <property type="match status" value="1"/>
</dbReference>
<dbReference type="PANTHER" id="PTHR10429:SF0">
    <property type="entry name" value="DNA-3-METHYLADENINE GLYCOSYLASE"/>
    <property type="match status" value="1"/>
</dbReference>
<sequence length="229" mass="23995">MSRTVIRAAYLHRLFDGHATVLAPALLGCELTVTVAGEQPGAVTVRLTEVEAYGDQGEDPGAHSYRGRTPRNASLFGPPRRTYVYLNYGIHRCLNLACGPEGTAGGVLLRGAEVLRGRELAVARRGRDTGRALLAGPGNLGQGLGISLTMDGAPVTLLDRGFAGSSSPMTDDVGPSFLLSVPSEPVGPISQGPRVGVSGVGGGEGYPWRFWLPQHAGVSAYRPGRNVPR</sequence>
<reference evidence="6 7" key="1">
    <citation type="submission" date="2023-09" db="EMBL/GenBank/DDBJ databases">
        <title>Description of three actinobacteria isolated from air of manufacturing shop in a pharmaceutical factory.</title>
        <authorList>
            <person name="Zhang D.-F."/>
        </authorList>
    </citation>
    <scope>NUCLEOTIDE SEQUENCE [LARGE SCALE GENOMIC DNA]</scope>
    <source>
        <strain evidence="6 7">LY-0111</strain>
    </source>
</reference>
<proteinExistence type="inferred from homology"/>
<protein>
    <recommendedName>
        <fullName evidence="5">Putative 3-methyladenine DNA glycosylase</fullName>
        <ecNumber evidence="5">3.2.2.-</ecNumber>
    </recommendedName>
</protein>
<dbReference type="EMBL" id="JAVKGR010000007">
    <property type="protein sequence ID" value="MDR8019474.1"/>
    <property type="molecule type" value="Genomic_DNA"/>
</dbReference>
<accession>A0ABU2DSJ4</accession>
<name>A0ABU2DSJ4_9MICC</name>
<dbReference type="SUPFAM" id="SSF50486">
    <property type="entry name" value="FMT C-terminal domain-like"/>
    <property type="match status" value="1"/>
</dbReference>
<keyword evidence="7" id="KW-1185">Reference proteome</keyword>
<dbReference type="NCBIfam" id="TIGR00567">
    <property type="entry name" value="3mg"/>
    <property type="match status" value="1"/>
</dbReference>
<dbReference type="Proteomes" id="UP001251870">
    <property type="component" value="Unassembled WGS sequence"/>
</dbReference>
<dbReference type="PANTHER" id="PTHR10429">
    <property type="entry name" value="DNA-3-METHYLADENINE GLYCOSYLASE"/>
    <property type="match status" value="1"/>
</dbReference>
<dbReference type="Gene3D" id="3.10.300.10">
    <property type="entry name" value="Methylpurine-DNA glycosylase (MPG)"/>
    <property type="match status" value="1"/>
</dbReference>
<dbReference type="EC" id="3.2.2.-" evidence="5"/>
<dbReference type="PROSITE" id="PS51257">
    <property type="entry name" value="PROKAR_LIPOPROTEIN"/>
    <property type="match status" value="1"/>
</dbReference>
<evidence type="ECO:0000313" key="6">
    <source>
        <dbReference type="EMBL" id="MDR8019474.1"/>
    </source>
</evidence>
<dbReference type="InterPro" id="IPR003180">
    <property type="entry name" value="MPG"/>
</dbReference>
<dbReference type="CDD" id="cd00540">
    <property type="entry name" value="AAG"/>
    <property type="match status" value="1"/>
</dbReference>